<evidence type="ECO:0000313" key="2">
    <source>
        <dbReference type="EMBL" id="GEB50519.1"/>
    </source>
</evidence>
<keyword evidence="1" id="KW-0732">Signal</keyword>
<proteinExistence type="predicted"/>
<dbReference type="RefSeq" id="WP_051846587.1">
    <property type="nucleotide sequence ID" value="NZ_BJMM01000013.1"/>
</dbReference>
<protein>
    <recommendedName>
        <fullName evidence="4">ATP-binding protein</fullName>
    </recommendedName>
</protein>
<comment type="caution">
    <text evidence="2">The sequence shown here is derived from an EMBL/GenBank/DDBJ whole genome shotgun (WGS) entry which is preliminary data.</text>
</comment>
<feature type="chain" id="PRO_5038948121" description="ATP-binding protein" evidence="1">
    <location>
        <begin position="26"/>
        <end position="102"/>
    </location>
</feature>
<organism evidence="2 3">
    <name type="scientific">Streptomyces cacaoi</name>
    <dbReference type="NCBI Taxonomy" id="1898"/>
    <lineage>
        <taxon>Bacteria</taxon>
        <taxon>Bacillati</taxon>
        <taxon>Actinomycetota</taxon>
        <taxon>Actinomycetes</taxon>
        <taxon>Kitasatosporales</taxon>
        <taxon>Streptomycetaceae</taxon>
        <taxon>Streptomyces</taxon>
    </lineage>
</organism>
<evidence type="ECO:0008006" key="4">
    <source>
        <dbReference type="Google" id="ProtNLM"/>
    </source>
</evidence>
<evidence type="ECO:0000256" key="1">
    <source>
        <dbReference type="SAM" id="SignalP"/>
    </source>
</evidence>
<gene>
    <name evidence="2" type="ORF">SCA03_30700</name>
</gene>
<reference evidence="2 3" key="1">
    <citation type="submission" date="2019-06" db="EMBL/GenBank/DDBJ databases">
        <title>Whole genome shotgun sequence of Streptomyces cacaoi subsp. cacaoi NBRC 12748.</title>
        <authorList>
            <person name="Hosoyama A."/>
            <person name="Uohara A."/>
            <person name="Ohji S."/>
            <person name="Ichikawa N."/>
        </authorList>
    </citation>
    <scope>NUCLEOTIDE SEQUENCE [LARGE SCALE GENOMIC DNA]</scope>
    <source>
        <strain evidence="2 3">NBRC 12748</strain>
    </source>
</reference>
<feature type="signal peptide" evidence="1">
    <location>
        <begin position="1"/>
        <end position="25"/>
    </location>
</feature>
<dbReference type="AlphaFoldDB" id="A0A4Y3QZV4"/>
<accession>A0A4Y3QZV4</accession>
<keyword evidence="3" id="KW-1185">Reference proteome</keyword>
<name>A0A4Y3QZV4_STRCI</name>
<sequence>MKYSKTAAAVAGSVMALGAAAPAVADQAAPTPNFSLNGGLQKGLQSETLDAAPIDGPQVRKVSEGVKGTAAQGAEQGKQLLGGLLGGLPLKSLPVAGGLLGQ</sequence>
<dbReference type="EMBL" id="BJMM01000013">
    <property type="protein sequence ID" value="GEB50519.1"/>
    <property type="molecule type" value="Genomic_DNA"/>
</dbReference>
<dbReference type="Proteomes" id="UP000319210">
    <property type="component" value="Unassembled WGS sequence"/>
</dbReference>
<evidence type="ECO:0000313" key="3">
    <source>
        <dbReference type="Proteomes" id="UP000319210"/>
    </source>
</evidence>